<dbReference type="SUPFAM" id="SSF56672">
    <property type="entry name" value="DNA/RNA polymerases"/>
    <property type="match status" value="1"/>
</dbReference>
<dbReference type="Proteomes" id="UP000233553">
    <property type="component" value="Unassembled WGS sequence"/>
</dbReference>
<dbReference type="InterPro" id="IPR043502">
    <property type="entry name" value="DNA/RNA_pol_sf"/>
</dbReference>
<sequence>MKSNTRIFALVDVNNMYASCERVFNPALNDRPVIVLSNNDGCAVARSQESKDLGIKMGVPLFQIEDIVKKHNVQVLSSNYALYAEMSRRFMLMLGQYVAPGEQEIYSIDECFLELTSFEKNFDLTAYAQEMRLKAQQWLGLPCCIGIGRSKTEAKISNHIAKKNKYFNGVCNLAEMDPCSAELLLAQVDVGEVWGVGRQNCKKLNLMNIKSVLDLIESNPKEIKKSFSIVMEKTVRELQGVSCIDIENENPSKQQIISSRSYGQPVYEKDDIKSSVRLFVTRGVERMRHDGSICKMIGVFIQTGKFNKDERYSPYIIVQMPEHTDDLLEITRAAMKGIDQIYKKGFKYKKAGIVLLELIPKSKFVPDLFTDYTHRNQREKLSQTLEAIKEKYGKDHVSLGLCNDTKAIWQMNQNRRSPSYLTNWNELFRIG</sequence>
<keyword evidence="5" id="KW-0742">SOS response</keyword>
<evidence type="ECO:0000259" key="6">
    <source>
        <dbReference type="PROSITE" id="PS50173"/>
    </source>
</evidence>
<evidence type="ECO:0000256" key="2">
    <source>
        <dbReference type="ARBA" id="ARBA00022763"/>
    </source>
</evidence>
<keyword evidence="7" id="KW-0239">DNA-directed DNA polymerase</keyword>
<evidence type="ECO:0000256" key="3">
    <source>
        <dbReference type="ARBA" id="ARBA00023199"/>
    </source>
</evidence>
<keyword evidence="2" id="KW-0227">DNA damage</keyword>
<evidence type="ECO:0000256" key="1">
    <source>
        <dbReference type="ARBA" id="ARBA00010945"/>
    </source>
</evidence>
<comment type="similarity">
    <text evidence="1">Belongs to the DNA polymerase type-Y family.</text>
</comment>
<gene>
    <name evidence="7" type="ORF">CW311_16870</name>
</gene>
<name>A0A2N0WBM4_9GAMM</name>
<dbReference type="GO" id="GO:0006281">
    <property type="term" value="P:DNA repair"/>
    <property type="evidence" value="ECO:0007669"/>
    <property type="project" value="UniProtKB-KW"/>
</dbReference>
<dbReference type="InterPro" id="IPR025188">
    <property type="entry name" value="DUF4113"/>
</dbReference>
<dbReference type="Pfam" id="PF13438">
    <property type="entry name" value="DUF4113"/>
    <property type="match status" value="1"/>
</dbReference>
<evidence type="ECO:0000313" key="8">
    <source>
        <dbReference type="Proteomes" id="UP000233553"/>
    </source>
</evidence>
<keyword evidence="4" id="KW-0234">DNA repair</keyword>
<dbReference type="Gene3D" id="3.40.1170.60">
    <property type="match status" value="1"/>
</dbReference>
<dbReference type="InterPro" id="IPR001126">
    <property type="entry name" value="UmuC"/>
</dbReference>
<comment type="caution">
    <text evidence="7">The sequence shown here is derived from an EMBL/GenBank/DDBJ whole genome shotgun (WGS) entry which is preliminary data.</text>
</comment>
<dbReference type="Gene3D" id="1.10.150.20">
    <property type="entry name" value="5' to 3' exonuclease, C-terminal subdomain"/>
    <property type="match status" value="1"/>
</dbReference>
<accession>A0A2N0WBM4</accession>
<evidence type="ECO:0000313" key="7">
    <source>
        <dbReference type="EMBL" id="PKF31907.1"/>
    </source>
</evidence>
<dbReference type="PANTHER" id="PTHR11076">
    <property type="entry name" value="DNA REPAIR POLYMERASE UMUC / TRANSFERASE FAMILY MEMBER"/>
    <property type="match status" value="1"/>
</dbReference>
<dbReference type="Pfam" id="PF00817">
    <property type="entry name" value="IMS"/>
    <property type="match status" value="1"/>
</dbReference>
<dbReference type="GO" id="GO:0042276">
    <property type="term" value="P:error-prone translesion synthesis"/>
    <property type="evidence" value="ECO:0007669"/>
    <property type="project" value="TreeGrafter"/>
</dbReference>
<dbReference type="GO" id="GO:0003684">
    <property type="term" value="F:damaged DNA binding"/>
    <property type="evidence" value="ECO:0007669"/>
    <property type="project" value="InterPro"/>
</dbReference>
<protein>
    <submittedName>
        <fullName evidence="7">DNA-directed DNA polymerase</fullName>
    </submittedName>
</protein>
<dbReference type="PANTHER" id="PTHR11076:SF34">
    <property type="entry name" value="PROTEIN UMUC"/>
    <property type="match status" value="1"/>
</dbReference>
<keyword evidence="3" id="KW-0741">SOS mutagenesis</keyword>
<dbReference type="EMBL" id="PISJ01000019">
    <property type="protein sequence ID" value="PKF31907.1"/>
    <property type="molecule type" value="Genomic_DNA"/>
</dbReference>
<dbReference type="CDD" id="cd01700">
    <property type="entry name" value="PolY_Pol_V_umuC"/>
    <property type="match status" value="1"/>
</dbReference>
<dbReference type="InterPro" id="IPR017961">
    <property type="entry name" value="DNA_pol_Y-fam_little_finger"/>
</dbReference>
<dbReference type="InterPro" id="IPR050116">
    <property type="entry name" value="DNA_polymerase-Y"/>
</dbReference>
<dbReference type="GO" id="GO:0009432">
    <property type="term" value="P:SOS response"/>
    <property type="evidence" value="ECO:0007669"/>
    <property type="project" value="UniProtKB-KW"/>
</dbReference>
<evidence type="ECO:0000256" key="5">
    <source>
        <dbReference type="ARBA" id="ARBA00023236"/>
    </source>
</evidence>
<feature type="domain" description="UmuC" evidence="6">
    <location>
        <begin position="8"/>
        <end position="197"/>
    </location>
</feature>
<keyword evidence="7" id="KW-0548">Nucleotidyltransferase</keyword>
<organism evidence="7 8">
    <name type="scientific">Acinetobacter proteolyticus</name>
    <dbReference type="NCBI Taxonomy" id="1776741"/>
    <lineage>
        <taxon>Bacteria</taxon>
        <taxon>Pseudomonadati</taxon>
        <taxon>Pseudomonadota</taxon>
        <taxon>Gammaproteobacteria</taxon>
        <taxon>Moraxellales</taxon>
        <taxon>Moraxellaceae</taxon>
        <taxon>Acinetobacter</taxon>
    </lineage>
</organism>
<dbReference type="Pfam" id="PF11799">
    <property type="entry name" value="IMS_C"/>
    <property type="match status" value="1"/>
</dbReference>
<dbReference type="GO" id="GO:0005829">
    <property type="term" value="C:cytosol"/>
    <property type="evidence" value="ECO:0007669"/>
    <property type="project" value="TreeGrafter"/>
</dbReference>
<dbReference type="Gene3D" id="3.30.70.270">
    <property type="match status" value="1"/>
</dbReference>
<dbReference type="AlphaFoldDB" id="A0A2N0WBM4"/>
<keyword evidence="7" id="KW-0808">Transferase</keyword>
<dbReference type="RefSeq" id="WP_101237232.1">
    <property type="nucleotide sequence ID" value="NZ_PISJ01000019.1"/>
</dbReference>
<evidence type="ECO:0000256" key="4">
    <source>
        <dbReference type="ARBA" id="ARBA00023204"/>
    </source>
</evidence>
<dbReference type="GO" id="GO:0003887">
    <property type="term" value="F:DNA-directed DNA polymerase activity"/>
    <property type="evidence" value="ECO:0007669"/>
    <property type="project" value="UniProtKB-KW"/>
</dbReference>
<proteinExistence type="inferred from homology"/>
<dbReference type="InterPro" id="IPR043128">
    <property type="entry name" value="Rev_trsase/Diguanyl_cyclase"/>
</dbReference>
<dbReference type="PROSITE" id="PS50173">
    <property type="entry name" value="UMUC"/>
    <property type="match status" value="1"/>
</dbReference>
<reference evidence="7 8" key="1">
    <citation type="submission" date="2017-12" db="EMBL/GenBank/DDBJ databases">
        <title>Draft Genome sequences of multiple microbial strains isolated from spacecraft associated surfaces.</title>
        <authorList>
            <person name="Seuylemezian A."/>
            <person name="Vaishampayan P."/>
            <person name="Venkateswaran K."/>
        </authorList>
    </citation>
    <scope>NUCLEOTIDE SEQUENCE [LARGE SCALE GENOMIC DNA]</scope>
    <source>
        <strain evidence="7 8">2P01AA</strain>
    </source>
</reference>